<evidence type="ECO:0000313" key="8">
    <source>
        <dbReference type="Proteomes" id="UP000050525"/>
    </source>
</evidence>
<dbReference type="PANTHER" id="PTHR11639:SF65">
    <property type="entry name" value="PROTEIN S100-A5"/>
    <property type="match status" value="1"/>
</dbReference>
<comment type="similarity">
    <text evidence="1 5">Belongs to the S-100 family.</text>
</comment>
<accession>A0A151PIV8</accession>
<dbReference type="AlphaFoldDB" id="A0A151PIV8"/>
<dbReference type="RefSeq" id="XP_019355027.2">
    <property type="nucleotide sequence ID" value="XM_019499482.2"/>
</dbReference>
<dbReference type="GO" id="GO:0005509">
    <property type="term" value="F:calcium ion binding"/>
    <property type="evidence" value="ECO:0007669"/>
    <property type="project" value="InterPro"/>
</dbReference>
<dbReference type="CTD" id="6276"/>
<dbReference type="InterPro" id="IPR013787">
    <property type="entry name" value="S100_Ca-bd_sub"/>
</dbReference>
<dbReference type="FunFam" id="1.10.238.10:FF:000044">
    <property type="entry name" value="Protein S100"/>
    <property type="match status" value="1"/>
</dbReference>
<keyword evidence="3" id="KW-0677">Repeat</keyword>
<evidence type="ECO:0000259" key="6">
    <source>
        <dbReference type="PROSITE" id="PS50222"/>
    </source>
</evidence>
<evidence type="ECO:0000313" key="7">
    <source>
        <dbReference type="EMBL" id="KYO48990.1"/>
    </source>
</evidence>
<evidence type="ECO:0000256" key="1">
    <source>
        <dbReference type="ARBA" id="ARBA00007323"/>
    </source>
</evidence>
<comment type="caution">
    <text evidence="7">The sequence shown here is derived from an EMBL/GenBank/DDBJ whole genome shotgun (WGS) entry which is preliminary data.</text>
</comment>
<dbReference type="KEGG" id="amj:109286159"/>
<keyword evidence="2 5" id="KW-0479">Metal-binding</keyword>
<feature type="domain" description="EF-hand" evidence="6">
    <location>
        <begin position="48"/>
        <end position="83"/>
    </location>
</feature>
<dbReference type="PROSITE" id="PS50222">
    <property type="entry name" value="EF_HAND_2"/>
    <property type="match status" value="1"/>
</dbReference>
<dbReference type="Gene3D" id="1.10.238.10">
    <property type="entry name" value="EF-hand"/>
    <property type="match status" value="1"/>
</dbReference>
<dbReference type="EMBL" id="AKHW03000146">
    <property type="protein sequence ID" value="KYO48990.1"/>
    <property type="molecule type" value="Genomic_DNA"/>
</dbReference>
<dbReference type="InterPro" id="IPR018247">
    <property type="entry name" value="EF_Hand_1_Ca_BS"/>
</dbReference>
<dbReference type="PROSITE" id="PS00303">
    <property type="entry name" value="S100_CABP"/>
    <property type="match status" value="1"/>
</dbReference>
<evidence type="ECO:0000256" key="4">
    <source>
        <dbReference type="ARBA" id="ARBA00022837"/>
    </source>
</evidence>
<dbReference type="PROSITE" id="PS00018">
    <property type="entry name" value="EF_HAND_1"/>
    <property type="match status" value="1"/>
</dbReference>
<dbReference type="InterPro" id="IPR001751">
    <property type="entry name" value="S100/CaBP7/8-like_CS"/>
</dbReference>
<keyword evidence="8" id="KW-1185">Reference proteome</keyword>
<proteinExistence type="inferred from homology"/>
<organism evidence="7 8">
    <name type="scientific">Alligator mississippiensis</name>
    <name type="common">American alligator</name>
    <dbReference type="NCBI Taxonomy" id="8496"/>
    <lineage>
        <taxon>Eukaryota</taxon>
        <taxon>Metazoa</taxon>
        <taxon>Chordata</taxon>
        <taxon>Craniata</taxon>
        <taxon>Vertebrata</taxon>
        <taxon>Euteleostomi</taxon>
        <taxon>Archelosauria</taxon>
        <taxon>Archosauria</taxon>
        <taxon>Crocodylia</taxon>
        <taxon>Alligatoridae</taxon>
        <taxon>Alligatorinae</taxon>
        <taxon>Alligator</taxon>
    </lineage>
</organism>
<name>A0A151PIV8_ALLMI</name>
<dbReference type="GO" id="GO:0048306">
    <property type="term" value="F:calcium-dependent protein binding"/>
    <property type="evidence" value="ECO:0007669"/>
    <property type="project" value="TreeGrafter"/>
</dbReference>
<dbReference type="STRING" id="8496.A0A151PIV8"/>
<protein>
    <recommendedName>
        <fullName evidence="5">Protein S100</fullName>
    </recommendedName>
    <alternativeName>
        <fullName evidence="5">S100 calcium-binding protein</fullName>
    </alternativeName>
</protein>
<evidence type="ECO:0000256" key="2">
    <source>
        <dbReference type="ARBA" id="ARBA00022723"/>
    </source>
</evidence>
<keyword evidence="4 5" id="KW-0106">Calcium</keyword>
<sequence>METPLEKALATLVLTFHKYSGKEGDKFTLSRGELKALVKNELGLGQKMKEHNIDELMKTLDKNSDDEIDFKEYSAFLSALCMAYNDFFQQDGK</sequence>
<dbReference type="SMART" id="SM00054">
    <property type="entry name" value="EFh"/>
    <property type="match status" value="1"/>
</dbReference>
<dbReference type="InterPro" id="IPR002048">
    <property type="entry name" value="EF_hand_dom"/>
</dbReference>
<dbReference type="Proteomes" id="UP000050525">
    <property type="component" value="Unassembled WGS sequence"/>
</dbReference>
<dbReference type="PANTHER" id="PTHR11639">
    <property type="entry name" value="S100 CALCIUM-BINDING PROTEIN"/>
    <property type="match status" value="1"/>
</dbReference>
<evidence type="ECO:0000256" key="5">
    <source>
        <dbReference type="RuleBase" id="RU361184"/>
    </source>
</evidence>
<dbReference type="SMART" id="SM01394">
    <property type="entry name" value="S_100"/>
    <property type="match status" value="1"/>
</dbReference>
<dbReference type="InterPro" id="IPR011992">
    <property type="entry name" value="EF-hand-dom_pair"/>
</dbReference>
<dbReference type="Pfam" id="PF01023">
    <property type="entry name" value="S_100"/>
    <property type="match status" value="1"/>
</dbReference>
<dbReference type="GO" id="GO:0005634">
    <property type="term" value="C:nucleus"/>
    <property type="evidence" value="ECO:0007669"/>
    <property type="project" value="TreeGrafter"/>
</dbReference>
<dbReference type="eggNOG" id="ENOG502S40V">
    <property type="taxonomic scope" value="Eukaryota"/>
</dbReference>
<dbReference type="SUPFAM" id="SSF47473">
    <property type="entry name" value="EF-hand"/>
    <property type="match status" value="1"/>
</dbReference>
<dbReference type="GeneID" id="109286159"/>
<evidence type="ECO:0000256" key="3">
    <source>
        <dbReference type="ARBA" id="ARBA00022737"/>
    </source>
</evidence>
<reference evidence="7 8" key="1">
    <citation type="journal article" date="2012" name="Genome Biol.">
        <title>Sequencing three crocodilian genomes to illuminate the evolution of archosaurs and amniotes.</title>
        <authorList>
            <person name="St John J.A."/>
            <person name="Braun E.L."/>
            <person name="Isberg S.R."/>
            <person name="Miles L.G."/>
            <person name="Chong A.Y."/>
            <person name="Gongora J."/>
            <person name="Dalzell P."/>
            <person name="Moran C."/>
            <person name="Bed'hom B."/>
            <person name="Abzhanov A."/>
            <person name="Burgess S.C."/>
            <person name="Cooksey A.M."/>
            <person name="Castoe T.A."/>
            <person name="Crawford N.G."/>
            <person name="Densmore L.D."/>
            <person name="Drew J.C."/>
            <person name="Edwards S.V."/>
            <person name="Faircloth B.C."/>
            <person name="Fujita M.K."/>
            <person name="Greenwold M.J."/>
            <person name="Hoffmann F.G."/>
            <person name="Howard J.M."/>
            <person name="Iguchi T."/>
            <person name="Janes D.E."/>
            <person name="Khan S.Y."/>
            <person name="Kohno S."/>
            <person name="de Koning A.J."/>
            <person name="Lance S.L."/>
            <person name="McCarthy F.M."/>
            <person name="McCormack J.E."/>
            <person name="Merchant M.E."/>
            <person name="Peterson D.G."/>
            <person name="Pollock D.D."/>
            <person name="Pourmand N."/>
            <person name="Raney B.J."/>
            <person name="Roessler K.A."/>
            <person name="Sanford J.R."/>
            <person name="Sawyer R.H."/>
            <person name="Schmidt C.J."/>
            <person name="Triplett E.W."/>
            <person name="Tuberville T.D."/>
            <person name="Venegas-Anaya M."/>
            <person name="Howard J.T."/>
            <person name="Jarvis E.D."/>
            <person name="Guillette L.J.Jr."/>
            <person name="Glenn T.C."/>
            <person name="Green R.E."/>
            <person name="Ray D.A."/>
        </authorList>
    </citation>
    <scope>NUCLEOTIDE SEQUENCE [LARGE SCALE GENOMIC DNA]</scope>
    <source>
        <strain evidence="7">KSC_2009_1</strain>
    </source>
</reference>
<dbReference type="PhylomeDB" id="A0A151PIV8"/>
<gene>
    <name evidence="7" type="primary">S100A5</name>
    <name evidence="7" type="ORF">Y1Q_0000796</name>
</gene>